<dbReference type="InterPro" id="IPR036271">
    <property type="entry name" value="Tet_transcr_reg_TetR-rel_C_sf"/>
</dbReference>
<keyword evidence="1" id="KW-0805">Transcription regulation</keyword>
<feature type="domain" description="HTH tetR-type" evidence="5">
    <location>
        <begin position="10"/>
        <end position="70"/>
    </location>
</feature>
<protein>
    <recommendedName>
        <fullName evidence="5">HTH tetR-type domain-containing protein</fullName>
    </recommendedName>
</protein>
<dbReference type="InterPro" id="IPR050109">
    <property type="entry name" value="HTH-type_TetR-like_transc_reg"/>
</dbReference>
<evidence type="ECO:0000256" key="2">
    <source>
        <dbReference type="ARBA" id="ARBA00023125"/>
    </source>
</evidence>
<gene>
    <name evidence="6" type="ORF">CQ12_06190</name>
</gene>
<keyword evidence="7" id="KW-1185">Reference proteome</keyword>
<accession>A0A0R3LQ57</accession>
<evidence type="ECO:0000313" key="7">
    <source>
        <dbReference type="Proteomes" id="UP000050863"/>
    </source>
</evidence>
<evidence type="ECO:0000256" key="1">
    <source>
        <dbReference type="ARBA" id="ARBA00023015"/>
    </source>
</evidence>
<dbReference type="PROSITE" id="PS01081">
    <property type="entry name" value="HTH_TETR_1"/>
    <property type="match status" value="1"/>
</dbReference>
<dbReference type="SUPFAM" id="SSF46689">
    <property type="entry name" value="Homeodomain-like"/>
    <property type="match status" value="1"/>
</dbReference>
<dbReference type="Gene3D" id="1.10.10.60">
    <property type="entry name" value="Homeodomain-like"/>
    <property type="match status" value="1"/>
</dbReference>
<dbReference type="RefSeq" id="WP_057835291.1">
    <property type="nucleotide sequence ID" value="NZ_LLXZ01000064.1"/>
</dbReference>
<dbReference type="Pfam" id="PF17932">
    <property type="entry name" value="TetR_C_24"/>
    <property type="match status" value="1"/>
</dbReference>
<dbReference type="InterPro" id="IPR001647">
    <property type="entry name" value="HTH_TetR"/>
</dbReference>
<name>A0A0R3LQ57_9BRAD</name>
<dbReference type="PANTHER" id="PTHR30055:SF234">
    <property type="entry name" value="HTH-TYPE TRANSCRIPTIONAL REGULATOR BETI"/>
    <property type="match status" value="1"/>
</dbReference>
<proteinExistence type="predicted"/>
<feature type="DNA-binding region" description="H-T-H motif" evidence="4">
    <location>
        <begin position="33"/>
        <end position="52"/>
    </location>
</feature>
<evidence type="ECO:0000256" key="3">
    <source>
        <dbReference type="ARBA" id="ARBA00023163"/>
    </source>
</evidence>
<dbReference type="AlphaFoldDB" id="A0A0R3LQ57"/>
<evidence type="ECO:0000256" key="4">
    <source>
        <dbReference type="PROSITE-ProRule" id="PRU00335"/>
    </source>
</evidence>
<dbReference type="PROSITE" id="PS50977">
    <property type="entry name" value="HTH_TETR_2"/>
    <property type="match status" value="1"/>
</dbReference>
<dbReference type="PRINTS" id="PR00455">
    <property type="entry name" value="HTHTETR"/>
</dbReference>
<evidence type="ECO:0000313" key="6">
    <source>
        <dbReference type="EMBL" id="KRR09996.1"/>
    </source>
</evidence>
<dbReference type="InterPro" id="IPR041490">
    <property type="entry name" value="KstR2_TetR_C"/>
</dbReference>
<dbReference type="Pfam" id="PF00440">
    <property type="entry name" value="TetR_N"/>
    <property type="match status" value="1"/>
</dbReference>
<keyword evidence="3" id="KW-0804">Transcription</keyword>
<keyword evidence="2 4" id="KW-0238">DNA-binding</keyword>
<reference evidence="6 7" key="1">
    <citation type="submission" date="2014-03" db="EMBL/GenBank/DDBJ databases">
        <title>Bradyrhizobium valentinum sp. nov., isolated from effective nodules of Lupinus mariae-josephae, a lupine endemic of basic-lime soils in Eastern Spain.</title>
        <authorList>
            <person name="Duran D."/>
            <person name="Rey L."/>
            <person name="Navarro A."/>
            <person name="Busquets A."/>
            <person name="Imperial J."/>
            <person name="Ruiz-Argueso T."/>
        </authorList>
    </citation>
    <scope>NUCLEOTIDE SEQUENCE [LARGE SCALE GENOMIC DNA]</scope>
    <source>
        <strain evidence="6 7">PAC68</strain>
    </source>
</reference>
<organism evidence="6 7">
    <name type="scientific">Bradyrhizobium jicamae</name>
    <dbReference type="NCBI Taxonomy" id="280332"/>
    <lineage>
        <taxon>Bacteria</taxon>
        <taxon>Pseudomonadati</taxon>
        <taxon>Pseudomonadota</taxon>
        <taxon>Alphaproteobacteria</taxon>
        <taxon>Hyphomicrobiales</taxon>
        <taxon>Nitrobacteraceae</taxon>
        <taxon>Bradyrhizobium</taxon>
    </lineage>
</organism>
<dbReference type="Gene3D" id="1.10.357.10">
    <property type="entry name" value="Tetracycline Repressor, domain 2"/>
    <property type="match status" value="1"/>
</dbReference>
<comment type="caution">
    <text evidence="6">The sequence shown here is derived from an EMBL/GenBank/DDBJ whole genome shotgun (WGS) entry which is preliminary data.</text>
</comment>
<dbReference type="SUPFAM" id="SSF48498">
    <property type="entry name" value="Tetracyclin repressor-like, C-terminal domain"/>
    <property type="match status" value="1"/>
</dbReference>
<dbReference type="PANTHER" id="PTHR30055">
    <property type="entry name" value="HTH-TYPE TRANSCRIPTIONAL REGULATOR RUTR"/>
    <property type="match status" value="1"/>
</dbReference>
<dbReference type="OrthoDB" id="9802802at2"/>
<dbReference type="EMBL" id="LLXZ01000064">
    <property type="protein sequence ID" value="KRR09996.1"/>
    <property type="molecule type" value="Genomic_DNA"/>
</dbReference>
<evidence type="ECO:0000259" key="5">
    <source>
        <dbReference type="PROSITE" id="PS50977"/>
    </source>
</evidence>
<dbReference type="STRING" id="280332.CQ12_06190"/>
<sequence length="211" mass="23485">MARTRSENYDDIQRGILSAACGLFAKQGYMRASIADLAEACKLSRGALYHYFVSKEAILFAILDQHVRQMIADVEAAIAEHTSTLDQFRAAIRAIVDLNARSPQEQRLILNDLTFLGEDDQQTIKSLERRIVDLITGLILQLDSKGKIVKRTKKVYTMMLFGTLNFSHTWYDPKGGIGPAEFADMVVDQFLYGIASPVVSRHLATGASART</sequence>
<dbReference type="InterPro" id="IPR009057">
    <property type="entry name" value="Homeodomain-like_sf"/>
</dbReference>
<dbReference type="GO" id="GO:0003700">
    <property type="term" value="F:DNA-binding transcription factor activity"/>
    <property type="evidence" value="ECO:0007669"/>
    <property type="project" value="TreeGrafter"/>
</dbReference>
<dbReference type="GO" id="GO:0000976">
    <property type="term" value="F:transcription cis-regulatory region binding"/>
    <property type="evidence" value="ECO:0007669"/>
    <property type="project" value="TreeGrafter"/>
</dbReference>
<dbReference type="Proteomes" id="UP000050863">
    <property type="component" value="Unassembled WGS sequence"/>
</dbReference>
<dbReference type="InterPro" id="IPR023772">
    <property type="entry name" value="DNA-bd_HTH_TetR-type_CS"/>
</dbReference>